<dbReference type="RefSeq" id="WP_228139333.1">
    <property type="nucleotide sequence ID" value="NZ_CP015220.1"/>
</dbReference>
<dbReference type="Gene3D" id="1.10.260.130">
    <property type="match status" value="1"/>
</dbReference>
<name>A0A143QKA8_RHOFA</name>
<feature type="signal peptide" evidence="1">
    <location>
        <begin position="1"/>
        <end position="30"/>
    </location>
</feature>
<gene>
    <name evidence="2" type="ORF">A3Q41_02057</name>
</gene>
<dbReference type="GO" id="GO:0016042">
    <property type="term" value="P:lipid catabolic process"/>
    <property type="evidence" value="ECO:0007669"/>
    <property type="project" value="InterPro"/>
</dbReference>
<dbReference type="PANTHER" id="PTHR34853">
    <property type="match status" value="1"/>
</dbReference>
<proteinExistence type="predicted"/>
<keyword evidence="1" id="KW-0732">Signal</keyword>
<dbReference type="Pfam" id="PF03583">
    <property type="entry name" value="LIP"/>
    <property type="match status" value="1"/>
</dbReference>
<evidence type="ECO:0000313" key="2">
    <source>
        <dbReference type="EMBL" id="AMY23359.1"/>
    </source>
</evidence>
<protein>
    <submittedName>
        <fullName evidence="2">Putative inactive lipase</fullName>
    </submittedName>
</protein>
<dbReference type="KEGG" id="rhs:A3Q41_02057"/>
<dbReference type="Gene3D" id="3.40.50.1820">
    <property type="entry name" value="alpha/beta hydrolase"/>
    <property type="match status" value="1"/>
</dbReference>
<dbReference type="PATRIC" id="fig|1653479.3.peg.2078"/>
<accession>A0A143QKA8</accession>
<sequence>MHLYRTMIGVAVTAVLASSLTVLGGSAANADPVDDFYVPPAQVVDDPGAVLRTQPMSLFAALPGADGAYPVQAQRVLYTSRTQDDTPVGVSGTFIETEVPWRGAGPRPTIVVAPGTVGQADQCAPSRAFPTTVNAVTQPLSISFNQELLSSTLWGSMGANVFVTDYIGLGTPGVHTYVNRVEQAHAVLDGARAANELLGDSEAPIGIWGYSQGGGAAAAAAELAAEYAPEVDLKGTWAGAPTADLLEVLKTVDGTLIGGVIGYALNGFVERDPSLLPLVEERLTDHGKAVLNDLSTQCIGDTILKYPFLRTESLTADGKSMLENLRTIPQAGPILDAQRIGRSTPNAPVMITSGLNDDTVPYGQARQLAQDWCGRGATVEFRTNPLPPILQGAVLPNHFGPQLIDGYGGAAATFLMDRFSDAPMPPCSID</sequence>
<organism evidence="2 3">
    <name type="scientific">Rhodococcoides fascians</name>
    <name type="common">Rhodococcus fascians</name>
    <dbReference type="NCBI Taxonomy" id="1828"/>
    <lineage>
        <taxon>Bacteria</taxon>
        <taxon>Bacillati</taxon>
        <taxon>Actinomycetota</taxon>
        <taxon>Actinomycetes</taxon>
        <taxon>Mycobacteriales</taxon>
        <taxon>Nocardiaceae</taxon>
        <taxon>Rhodococcoides</taxon>
    </lineage>
</organism>
<dbReference type="AlphaFoldDB" id="A0A143QKA8"/>
<dbReference type="PIRSF" id="PIRSF029171">
    <property type="entry name" value="Esterase_LipA"/>
    <property type="match status" value="1"/>
</dbReference>
<dbReference type="Proteomes" id="UP000076038">
    <property type="component" value="Chromosome"/>
</dbReference>
<reference evidence="2 3" key="1">
    <citation type="journal article" date="2016" name="Genome Announc.">
        <title>Complete Genome and Plasmid Sequences for Rhodococcus fascians D188 and Draft Sequences for Rhodococcus Isolates PBTS 1 and PBTS 2.</title>
        <authorList>
            <person name="Stamler R.A."/>
            <person name="Vereecke D."/>
            <person name="Zhang Y."/>
            <person name="Schilkey F."/>
            <person name="Devitt N."/>
            <person name="Randall J.J."/>
        </authorList>
    </citation>
    <scope>NUCLEOTIDE SEQUENCE [LARGE SCALE GENOMIC DNA]</scope>
    <source>
        <strain evidence="2 3">PBTS2</strain>
    </source>
</reference>
<dbReference type="InterPro" id="IPR005152">
    <property type="entry name" value="Lipase_secreted"/>
</dbReference>
<dbReference type="InterPro" id="IPR029058">
    <property type="entry name" value="AB_hydrolase_fold"/>
</dbReference>
<feature type="chain" id="PRO_5007512579" evidence="1">
    <location>
        <begin position="31"/>
        <end position="430"/>
    </location>
</feature>
<dbReference type="SUPFAM" id="SSF53474">
    <property type="entry name" value="alpha/beta-Hydrolases"/>
    <property type="match status" value="1"/>
</dbReference>
<dbReference type="EMBL" id="CP015220">
    <property type="protein sequence ID" value="AMY23359.1"/>
    <property type="molecule type" value="Genomic_DNA"/>
</dbReference>
<evidence type="ECO:0000256" key="1">
    <source>
        <dbReference type="SAM" id="SignalP"/>
    </source>
</evidence>
<keyword evidence="3" id="KW-1185">Reference proteome</keyword>
<reference evidence="3" key="2">
    <citation type="submission" date="2016-04" db="EMBL/GenBank/DDBJ databases">
        <title>Complete Genome and Plasmid Sequences for Rhodococcus fascians D188 and Draft Sequences for Rhodococcus spp. Isolates PBTS 1 and PBTS 2.</title>
        <authorList>
            <person name="Stamer R."/>
            <person name="Vereecke D."/>
            <person name="Zhang Y."/>
            <person name="Schilkey F."/>
            <person name="Devitt N."/>
            <person name="Randall J."/>
        </authorList>
    </citation>
    <scope>NUCLEOTIDE SEQUENCE [LARGE SCALE GENOMIC DNA]</scope>
    <source>
        <strain evidence="3">PBTS2</strain>
    </source>
</reference>
<evidence type="ECO:0000313" key="3">
    <source>
        <dbReference type="Proteomes" id="UP000076038"/>
    </source>
</evidence>
<dbReference type="GO" id="GO:0004806">
    <property type="term" value="F:triacylglycerol lipase activity"/>
    <property type="evidence" value="ECO:0007669"/>
    <property type="project" value="InterPro"/>
</dbReference>
<dbReference type="PANTHER" id="PTHR34853:SF1">
    <property type="entry name" value="LIPASE 5"/>
    <property type="match status" value="1"/>
</dbReference>